<name>B6WQJ8_9BACT</name>
<organism evidence="1 2">
    <name type="scientific">Desulfovibrio piger ATCC 29098</name>
    <dbReference type="NCBI Taxonomy" id="411464"/>
    <lineage>
        <taxon>Bacteria</taxon>
        <taxon>Pseudomonadati</taxon>
        <taxon>Thermodesulfobacteriota</taxon>
        <taxon>Desulfovibrionia</taxon>
        <taxon>Desulfovibrionales</taxon>
        <taxon>Desulfovibrionaceae</taxon>
        <taxon>Desulfovibrio</taxon>
    </lineage>
</organism>
<protein>
    <recommendedName>
        <fullName evidence="3">DUF4851 domain-containing protein</fullName>
    </recommendedName>
</protein>
<dbReference type="PROSITE" id="PS51257">
    <property type="entry name" value="PROKAR_LIPOPROTEIN"/>
    <property type="match status" value="1"/>
</dbReference>
<dbReference type="InterPro" id="IPR032323">
    <property type="entry name" value="DUF4851"/>
</dbReference>
<accession>B6WQJ8</accession>
<gene>
    <name evidence="1" type="ORF">DESPIG_00322</name>
</gene>
<evidence type="ECO:0008006" key="3">
    <source>
        <dbReference type="Google" id="ProtNLM"/>
    </source>
</evidence>
<reference evidence="1 2" key="2">
    <citation type="submission" date="2008-10" db="EMBL/GenBank/DDBJ databases">
        <authorList>
            <person name="Fulton L."/>
            <person name="Clifton S."/>
            <person name="Fulton B."/>
            <person name="Xu J."/>
            <person name="Minx P."/>
            <person name="Pepin K.H."/>
            <person name="Johnson M."/>
            <person name="Bhonagiri V."/>
            <person name="Nash W.E."/>
            <person name="Mardis E.R."/>
            <person name="Wilson R.K."/>
        </authorList>
    </citation>
    <scope>NUCLEOTIDE SEQUENCE [LARGE SCALE GENOMIC DNA]</scope>
    <source>
        <strain evidence="1 2">ATCC 29098</strain>
    </source>
</reference>
<evidence type="ECO:0000313" key="2">
    <source>
        <dbReference type="Proteomes" id="UP000003676"/>
    </source>
</evidence>
<dbReference type="AlphaFoldDB" id="B6WQJ8"/>
<dbReference type="Pfam" id="PF16143">
    <property type="entry name" value="DUF4851"/>
    <property type="match status" value="1"/>
</dbReference>
<dbReference type="EMBL" id="ABXU01000013">
    <property type="protein sequence ID" value="EEB34740.1"/>
    <property type="molecule type" value="Genomic_DNA"/>
</dbReference>
<dbReference type="STRING" id="901.DESPIGER_0972"/>
<reference evidence="1 2" key="1">
    <citation type="submission" date="2008-10" db="EMBL/GenBank/DDBJ databases">
        <title>Draft genome sequence of Desulvovibrio piger (ATCC 29098).</title>
        <authorList>
            <person name="Sudarsanam P."/>
            <person name="Ley R."/>
            <person name="Guruge J."/>
            <person name="Turnbaugh P.J."/>
            <person name="Mahowald M."/>
            <person name="Liep D."/>
            <person name="Gordon J."/>
        </authorList>
    </citation>
    <scope>NUCLEOTIDE SEQUENCE [LARGE SCALE GENOMIC DNA]</scope>
    <source>
        <strain evidence="1 2">ATCC 29098</strain>
    </source>
</reference>
<comment type="caution">
    <text evidence="1">The sequence shown here is derived from an EMBL/GenBank/DDBJ whole genome shotgun (WGS) entry which is preliminary data.</text>
</comment>
<dbReference type="HOGENOM" id="CLU_090285_0_0_7"/>
<proteinExistence type="predicted"/>
<sequence length="260" mass="28650">MRQEEAIMNMKMASILCLVIMLAGCVAGQQRGLVGDTYVSSSQPALALKARELPLMGSTMGASRLTSSGAMGGLIVDSWITVYGKGDGASPLAIVAHGELPDGWYWDGIMRHPFSINEGVETIGGVSFQACTYVTSEKRDAFLPLEDPEGARILAQDGQPPRRWLARMFANRFDFDSDKIVLEYREPLPEDITSITALPLGRADYIAAFEQRAREAFAVETAGVPAAGIMQQRNIGTLQWRYMDEAFWGTVSPYDRMNWR</sequence>
<dbReference type="eggNOG" id="ENOG5032PYM">
    <property type="taxonomic scope" value="Bacteria"/>
</dbReference>
<dbReference type="Proteomes" id="UP000003676">
    <property type="component" value="Unassembled WGS sequence"/>
</dbReference>
<evidence type="ECO:0000313" key="1">
    <source>
        <dbReference type="EMBL" id="EEB34740.1"/>
    </source>
</evidence>